<keyword evidence="3" id="KW-1185">Reference proteome</keyword>
<dbReference type="AlphaFoldDB" id="A0A9J7MU43"/>
<feature type="region of interest" description="Disordered" evidence="1">
    <location>
        <begin position="1"/>
        <end position="191"/>
    </location>
</feature>
<dbReference type="KEGG" id="bfo:118419096"/>
<dbReference type="SMART" id="SM01025">
    <property type="entry name" value="BEN"/>
    <property type="match status" value="1"/>
</dbReference>
<dbReference type="InterPro" id="IPR018379">
    <property type="entry name" value="BEN_domain"/>
</dbReference>
<dbReference type="Pfam" id="PF10523">
    <property type="entry name" value="BEN"/>
    <property type="match status" value="1"/>
</dbReference>
<feature type="region of interest" description="Disordered" evidence="1">
    <location>
        <begin position="205"/>
        <end position="276"/>
    </location>
</feature>
<evidence type="ECO:0000313" key="4">
    <source>
        <dbReference type="RefSeq" id="XP_035681272.1"/>
    </source>
</evidence>
<feature type="compositionally biased region" description="Polar residues" evidence="1">
    <location>
        <begin position="139"/>
        <end position="173"/>
    </location>
</feature>
<protein>
    <submittedName>
        <fullName evidence="4">Uncharacterized abhydrolase domain-containing protein DDB_G0269086-like isoform X1</fullName>
    </submittedName>
</protein>
<evidence type="ECO:0000259" key="2">
    <source>
        <dbReference type="PROSITE" id="PS51457"/>
    </source>
</evidence>
<proteinExistence type="predicted"/>
<evidence type="ECO:0000313" key="3">
    <source>
        <dbReference type="Proteomes" id="UP000001554"/>
    </source>
</evidence>
<sequence length="450" mass="49593">MELKQKERAKKKKEAVEEAEKLKAPTVSQVTEAKKKKTTGPKKAVGEAEKRKAPTVSQVTEAKKKKTTGPKKAVGEAEKRKAPTVSQVTEAKKKKTTGPKGSNSTARKKKPPKTIAEKKLDGIRSANLDEATAGLLERMNQNQQNPEDPEGQQNPEDTEGQQNPEDTEGQQNPEDTEEIEELPARSPGLPEIFDEEDIIVHKQTNINQGTTPHHQKTSTPKSSTSSQGIRLTHRLPKTRFTSTWPQSTSATPLFHPYSPPFQPNTSHQPAPSQLNPRQPLSTLLNDTNKILYHQASANPAFHPETSIPHHSSPFSQQDSGRRFKYPIQIPRDTVQMPVALGPPSLGVLIYPGQLINAELVGKGSGSGYMRRLMDFYFTREVLASSSYKGLGKHHALDEDIMAAIVSATKTKFPEDQSAVSSAICNKCSQARKYIARKKAAPQFIRDTSLP</sequence>
<dbReference type="Gene3D" id="1.10.10.2590">
    <property type="entry name" value="BEN domain"/>
    <property type="match status" value="1"/>
</dbReference>
<dbReference type="PROSITE" id="PS51457">
    <property type="entry name" value="BEN"/>
    <property type="match status" value="1"/>
</dbReference>
<accession>A0A9J7MU43</accession>
<dbReference type="OMA" id="NHEALNP"/>
<feature type="domain" description="BEN" evidence="2">
    <location>
        <begin position="341"/>
        <end position="434"/>
    </location>
</feature>
<feature type="compositionally biased region" description="Polar residues" evidence="1">
    <location>
        <begin position="263"/>
        <end position="276"/>
    </location>
</feature>
<dbReference type="GeneID" id="118419096"/>
<reference evidence="4" key="2">
    <citation type="submission" date="2025-08" db="UniProtKB">
        <authorList>
            <consortium name="RefSeq"/>
        </authorList>
    </citation>
    <scope>IDENTIFICATION</scope>
    <source>
        <strain evidence="4">S238N-H82</strain>
        <tissue evidence="4">Testes</tissue>
    </source>
</reference>
<feature type="compositionally biased region" description="Polar residues" evidence="1">
    <location>
        <begin position="239"/>
        <end position="251"/>
    </location>
</feature>
<dbReference type="GO" id="GO:0003677">
    <property type="term" value="F:DNA binding"/>
    <property type="evidence" value="ECO:0007669"/>
    <property type="project" value="InterPro"/>
</dbReference>
<dbReference type="RefSeq" id="XP_035681272.1">
    <property type="nucleotide sequence ID" value="XM_035825379.1"/>
</dbReference>
<dbReference type="Proteomes" id="UP000001554">
    <property type="component" value="Chromosome 7"/>
</dbReference>
<gene>
    <name evidence="4" type="primary">LOC118419096</name>
</gene>
<evidence type="ECO:0000256" key="1">
    <source>
        <dbReference type="SAM" id="MobiDB-lite"/>
    </source>
</evidence>
<feature type="compositionally biased region" description="Basic and acidic residues" evidence="1">
    <location>
        <begin position="14"/>
        <end position="23"/>
    </location>
</feature>
<feature type="compositionally biased region" description="Low complexity" evidence="1">
    <location>
        <begin position="217"/>
        <end position="226"/>
    </location>
</feature>
<organism evidence="3 4">
    <name type="scientific">Branchiostoma floridae</name>
    <name type="common">Florida lancelet</name>
    <name type="synonym">Amphioxus</name>
    <dbReference type="NCBI Taxonomy" id="7739"/>
    <lineage>
        <taxon>Eukaryota</taxon>
        <taxon>Metazoa</taxon>
        <taxon>Chordata</taxon>
        <taxon>Cephalochordata</taxon>
        <taxon>Leptocardii</taxon>
        <taxon>Amphioxiformes</taxon>
        <taxon>Branchiostomatidae</taxon>
        <taxon>Branchiostoma</taxon>
    </lineage>
</organism>
<dbReference type="OrthoDB" id="10067078at2759"/>
<name>A0A9J7MU43_BRAFL</name>
<reference evidence="3" key="1">
    <citation type="journal article" date="2020" name="Nat. Ecol. Evol.">
        <title>Deeply conserved synteny resolves early events in vertebrate evolution.</title>
        <authorList>
            <person name="Simakov O."/>
            <person name="Marletaz F."/>
            <person name="Yue J.X."/>
            <person name="O'Connell B."/>
            <person name="Jenkins J."/>
            <person name="Brandt A."/>
            <person name="Calef R."/>
            <person name="Tung C.H."/>
            <person name="Huang T.K."/>
            <person name="Schmutz J."/>
            <person name="Satoh N."/>
            <person name="Yu J.K."/>
            <person name="Putnam N.H."/>
            <person name="Green R.E."/>
            <person name="Rokhsar D.S."/>
        </authorList>
    </citation>
    <scope>NUCLEOTIDE SEQUENCE [LARGE SCALE GENOMIC DNA]</scope>
    <source>
        <strain evidence="3">S238N-H82</strain>
    </source>
</reference>